<feature type="signal peptide" evidence="2">
    <location>
        <begin position="1"/>
        <end position="25"/>
    </location>
</feature>
<dbReference type="PROSITE" id="PS51257">
    <property type="entry name" value="PROKAR_LIPOPROTEIN"/>
    <property type="match status" value="1"/>
</dbReference>
<feature type="region of interest" description="Disordered" evidence="1">
    <location>
        <begin position="26"/>
        <end position="67"/>
    </location>
</feature>
<evidence type="ECO:0000256" key="1">
    <source>
        <dbReference type="SAM" id="MobiDB-lite"/>
    </source>
</evidence>
<proteinExistence type="predicted"/>
<dbReference type="InterPro" id="IPR019606">
    <property type="entry name" value="GerMN"/>
</dbReference>
<feature type="domain" description="GerMN" evidence="3">
    <location>
        <begin position="101"/>
        <end position="187"/>
    </location>
</feature>
<evidence type="ECO:0000313" key="5">
    <source>
        <dbReference type="Proteomes" id="UP001597120"/>
    </source>
</evidence>
<evidence type="ECO:0000259" key="3">
    <source>
        <dbReference type="SMART" id="SM00909"/>
    </source>
</evidence>
<comment type="caution">
    <text evidence="4">The sequence shown here is derived from an EMBL/GenBank/DDBJ whole genome shotgun (WGS) entry which is preliminary data.</text>
</comment>
<dbReference type="Pfam" id="PF10646">
    <property type="entry name" value="Germane"/>
    <property type="match status" value="1"/>
</dbReference>
<dbReference type="RefSeq" id="WP_144941405.1">
    <property type="nucleotide sequence ID" value="NZ_JBHTIU010000107.1"/>
</dbReference>
<sequence length="209" mass="22803">MIKKKNWTKLMLVAACAAVITTGCAQGKNTPAPNNAAPPPSQQPAKPGENNESNIAPNPKDNNEDKKVVKKTVTLYFSDKDLMENFAVDREIEAEEEANLPLAALESWISGPKNEKLGNLVPPGVLVEYVKEENGVAQVSFSKELKNANLGSGGEMFLLEQITMIMKQFGYDSTQILIEGEKEESLLGHVTTSEPLKAGDPSQYKKLEE</sequence>
<dbReference type="EMBL" id="JBHTIU010000107">
    <property type="protein sequence ID" value="MFD0872369.1"/>
    <property type="molecule type" value="Genomic_DNA"/>
</dbReference>
<dbReference type="SMART" id="SM00909">
    <property type="entry name" value="Germane"/>
    <property type="match status" value="1"/>
</dbReference>
<gene>
    <name evidence="4" type="ORF">ACFQ03_24920</name>
</gene>
<organism evidence="4 5">
    <name type="scientific">Paenibacillus residui</name>
    <dbReference type="NCBI Taxonomy" id="629724"/>
    <lineage>
        <taxon>Bacteria</taxon>
        <taxon>Bacillati</taxon>
        <taxon>Bacillota</taxon>
        <taxon>Bacilli</taxon>
        <taxon>Bacillales</taxon>
        <taxon>Paenibacillaceae</taxon>
        <taxon>Paenibacillus</taxon>
    </lineage>
</organism>
<evidence type="ECO:0000256" key="2">
    <source>
        <dbReference type="SAM" id="SignalP"/>
    </source>
</evidence>
<dbReference type="Proteomes" id="UP001597120">
    <property type="component" value="Unassembled WGS sequence"/>
</dbReference>
<accession>A0ABW3DIF4</accession>
<keyword evidence="5" id="KW-1185">Reference proteome</keyword>
<protein>
    <submittedName>
        <fullName evidence="4">GerMN domain-containing protein</fullName>
    </submittedName>
</protein>
<keyword evidence="2" id="KW-0732">Signal</keyword>
<name>A0ABW3DIF4_9BACL</name>
<feature type="region of interest" description="Disordered" evidence="1">
    <location>
        <begin position="189"/>
        <end position="209"/>
    </location>
</feature>
<feature type="chain" id="PRO_5046518642" evidence="2">
    <location>
        <begin position="26"/>
        <end position="209"/>
    </location>
</feature>
<reference evidence="5" key="1">
    <citation type="journal article" date="2019" name="Int. J. Syst. Evol. Microbiol.">
        <title>The Global Catalogue of Microorganisms (GCM) 10K type strain sequencing project: providing services to taxonomists for standard genome sequencing and annotation.</title>
        <authorList>
            <consortium name="The Broad Institute Genomics Platform"/>
            <consortium name="The Broad Institute Genome Sequencing Center for Infectious Disease"/>
            <person name="Wu L."/>
            <person name="Ma J."/>
        </authorList>
    </citation>
    <scope>NUCLEOTIDE SEQUENCE [LARGE SCALE GENOMIC DNA]</scope>
    <source>
        <strain evidence="5">CCUG 57263</strain>
    </source>
</reference>
<evidence type="ECO:0000313" key="4">
    <source>
        <dbReference type="EMBL" id="MFD0872369.1"/>
    </source>
</evidence>